<feature type="transmembrane region" description="Helical" evidence="1">
    <location>
        <begin position="96"/>
        <end position="119"/>
    </location>
</feature>
<dbReference type="SUPFAM" id="SSF103473">
    <property type="entry name" value="MFS general substrate transporter"/>
    <property type="match status" value="1"/>
</dbReference>
<dbReference type="EMBL" id="JABEBT010000017">
    <property type="protein sequence ID" value="KAF7637811.1"/>
    <property type="molecule type" value="Genomic_DNA"/>
</dbReference>
<dbReference type="AlphaFoldDB" id="A0A8S9ZX16"/>
<accession>A0A8S9ZX16</accession>
<evidence type="ECO:0000313" key="3">
    <source>
        <dbReference type="Proteomes" id="UP000605970"/>
    </source>
</evidence>
<feature type="transmembrane region" description="Helical" evidence="1">
    <location>
        <begin position="166"/>
        <end position="185"/>
    </location>
</feature>
<keyword evidence="1" id="KW-1133">Transmembrane helix</keyword>
<feature type="transmembrane region" description="Helical" evidence="1">
    <location>
        <begin position="67"/>
        <end position="90"/>
    </location>
</feature>
<comment type="caution">
    <text evidence="2">The sequence shown here is derived from an EMBL/GenBank/DDBJ whole genome shotgun (WGS) entry which is preliminary data.</text>
</comment>
<feature type="transmembrane region" description="Helical" evidence="1">
    <location>
        <begin position="236"/>
        <end position="258"/>
    </location>
</feature>
<reference evidence="2" key="1">
    <citation type="journal article" date="2020" name="Ecol. Evol.">
        <title>Genome structure and content of the rice root-knot nematode (Meloidogyne graminicola).</title>
        <authorList>
            <person name="Phan N.T."/>
            <person name="Danchin E.G.J."/>
            <person name="Klopp C."/>
            <person name="Perfus-Barbeoch L."/>
            <person name="Kozlowski D.K."/>
            <person name="Koutsovoulos G.D."/>
            <person name="Lopez-Roques C."/>
            <person name="Bouchez O."/>
            <person name="Zahm M."/>
            <person name="Besnard G."/>
            <person name="Bellafiore S."/>
        </authorList>
    </citation>
    <scope>NUCLEOTIDE SEQUENCE</scope>
    <source>
        <strain evidence="2">VN-18</strain>
    </source>
</reference>
<dbReference type="GO" id="GO:0016020">
    <property type="term" value="C:membrane"/>
    <property type="evidence" value="ECO:0007669"/>
    <property type="project" value="TreeGrafter"/>
</dbReference>
<feature type="transmembrane region" description="Helical" evidence="1">
    <location>
        <begin position="264"/>
        <end position="284"/>
    </location>
</feature>
<keyword evidence="1" id="KW-0472">Membrane</keyword>
<organism evidence="2 3">
    <name type="scientific">Meloidogyne graminicola</name>
    <dbReference type="NCBI Taxonomy" id="189291"/>
    <lineage>
        <taxon>Eukaryota</taxon>
        <taxon>Metazoa</taxon>
        <taxon>Ecdysozoa</taxon>
        <taxon>Nematoda</taxon>
        <taxon>Chromadorea</taxon>
        <taxon>Rhabditida</taxon>
        <taxon>Tylenchina</taxon>
        <taxon>Tylenchomorpha</taxon>
        <taxon>Tylenchoidea</taxon>
        <taxon>Meloidogynidae</taxon>
        <taxon>Meloidogyninae</taxon>
        <taxon>Meloidogyne</taxon>
    </lineage>
</organism>
<keyword evidence="3" id="KW-1185">Reference proteome</keyword>
<evidence type="ECO:0000313" key="2">
    <source>
        <dbReference type="EMBL" id="KAF7637811.1"/>
    </source>
</evidence>
<dbReference type="Gene3D" id="1.20.1250.20">
    <property type="entry name" value="MFS general substrate transporter like domains"/>
    <property type="match status" value="2"/>
</dbReference>
<protein>
    <recommendedName>
        <fullName evidence="4">MFS domain-containing protein</fullName>
    </recommendedName>
</protein>
<dbReference type="OrthoDB" id="2985014at2759"/>
<sequence>MPVFKSKLFTIVGLISSISTAICPCAAYQGFIPFLLVRLIQGIGFAVCFPVIGSVTSEWAKLVENGLFNGMLTSFIQLSPVIAMPLSGILCSIKIFGWQFAFYAHALITLILICIWWIIYRDKAVEHKLVNEKELKLINEGKLKIIDGHYKHNFKLPFKSICTDKAVIAICVASIGNMFSIQMMIMSSPIYIREVLHYATLNTGFAAAIPTLLQLFIKIFAGILSDKILINETLKIRIFNSIAFCGMAFFLIILSFVQHLSSEFVLIFIIISVGILGFNTGGFFKSATLVGRQYAYIICAKIQIIMCISMLLVPSIVYYLTPNSSSPNEWSKVFIGHAILLFFCNGIFVKFSSGNAAIFTNILNNNSIIIQKESDQTMLNESLNDKNKNDDLIVNEKI</sequence>
<feature type="transmembrane region" description="Helical" evidence="1">
    <location>
        <begin position="31"/>
        <end position="55"/>
    </location>
</feature>
<evidence type="ECO:0008006" key="4">
    <source>
        <dbReference type="Google" id="ProtNLM"/>
    </source>
</evidence>
<feature type="transmembrane region" description="Helical" evidence="1">
    <location>
        <begin position="296"/>
        <end position="321"/>
    </location>
</feature>
<gene>
    <name evidence="2" type="ORF">Mgra_00002785</name>
</gene>
<dbReference type="GO" id="GO:0022857">
    <property type="term" value="F:transmembrane transporter activity"/>
    <property type="evidence" value="ECO:0007669"/>
    <property type="project" value="InterPro"/>
</dbReference>
<dbReference type="InterPro" id="IPR011701">
    <property type="entry name" value="MFS"/>
</dbReference>
<evidence type="ECO:0000256" key="1">
    <source>
        <dbReference type="SAM" id="Phobius"/>
    </source>
</evidence>
<keyword evidence="1" id="KW-0812">Transmembrane</keyword>
<dbReference type="Proteomes" id="UP000605970">
    <property type="component" value="Unassembled WGS sequence"/>
</dbReference>
<feature type="transmembrane region" description="Helical" evidence="1">
    <location>
        <begin position="205"/>
        <end position="224"/>
    </location>
</feature>
<dbReference type="PANTHER" id="PTHR45757">
    <property type="entry name" value="PROTEIN CBG23364-RELATED"/>
    <property type="match status" value="1"/>
</dbReference>
<feature type="transmembrane region" description="Helical" evidence="1">
    <location>
        <begin position="333"/>
        <end position="351"/>
    </location>
</feature>
<dbReference type="InterPro" id="IPR036259">
    <property type="entry name" value="MFS_trans_sf"/>
</dbReference>
<dbReference type="Pfam" id="PF07690">
    <property type="entry name" value="MFS_1"/>
    <property type="match status" value="1"/>
</dbReference>
<proteinExistence type="predicted"/>
<name>A0A8S9ZX16_9BILA</name>